<evidence type="ECO:0000256" key="3">
    <source>
        <dbReference type="ARBA" id="ARBA00023163"/>
    </source>
</evidence>
<dbReference type="InterPro" id="IPR000073">
    <property type="entry name" value="AB_hydrolase_1"/>
</dbReference>
<evidence type="ECO:0000259" key="6">
    <source>
        <dbReference type="Pfam" id="PF04082"/>
    </source>
</evidence>
<evidence type="ECO:0000256" key="1">
    <source>
        <dbReference type="ARBA" id="ARBA00023015"/>
    </source>
</evidence>
<reference evidence="7 8" key="1">
    <citation type="submission" date="2011-06" db="EMBL/GenBank/DDBJ databases">
        <title>The Genome Sequence of Fusarium oxysporum FOSC 3-a.</title>
        <authorList>
            <consortium name="The Broad Institute Genome Sequencing Platform"/>
            <person name="Ma L.-J."/>
            <person name="Gale L.R."/>
            <person name="Schwartz D.C."/>
            <person name="Zhou S."/>
            <person name="Corby-Kistler H."/>
            <person name="Young S.K."/>
            <person name="Zeng Q."/>
            <person name="Gargeya S."/>
            <person name="Fitzgerald M."/>
            <person name="Haas B."/>
            <person name="Abouelleil A."/>
            <person name="Alvarado L."/>
            <person name="Arachchi H.M."/>
            <person name="Berlin A."/>
            <person name="Brown A."/>
            <person name="Chapman S.B."/>
            <person name="Chen Z."/>
            <person name="Dunbar C."/>
            <person name="Freedman E."/>
            <person name="Gearin G."/>
            <person name="Gellesch M."/>
            <person name="Goldberg J."/>
            <person name="Griggs A."/>
            <person name="Gujja S."/>
            <person name="Heiman D."/>
            <person name="Howarth C."/>
            <person name="Larson L."/>
            <person name="Lui A."/>
            <person name="MacDonald P.J.P."/>
            <person name="Mehta T."/>
            <person name="Montmayeur A."/>
            <person name="Murphy C."/>
            <person name="Neiman D."/>
            <person name="Pearson M."/>
            <person name="Priest M."/>
            <person name="Roberts A."/>
            <person name="Saif S."/>
            <person name="Shea T."/>
            <person name="Shenoy N."/>
            <person name="Sisk P."/>
            <person name="Stolte C."/>
            <person name="Sykes S."/>
            <person name="Wortman J."/>
            <person name="Nusbaum C."/>
            <person name="Birren B."/>
        </authorList>
    </citation>
    <scope>NUCLEOTIDE SEQUENCE [LARGE SCALE GENOMIC DNA]</scope>
    <source>
        <strain evidence="8">FOSC 3-a</strain>
    </source>
</reference>
<dbReference type="GO" id="GO:0000981">
    <property type="term" value="F:DNA-binding transcription factor activity, RNA polymerase II-specific"/>
    <property type="evidence" value="ECO:0007669"/>
    <property type="project" value="TreeGrafter"/>
</dbReference>
<feature type="domain" description="Xylanolytic transcriptional activator regulatory" evidence="6">
    <location>
        <begin position="356"/>
        <end position="535"/>
    </location>
</feature>
<accession>W9IZL5</accession>
<dbReference type="PANTHER" id="PTHR47424:SF3">
    <property type="entry name" value="REGULATORY PROTEIN GAL4"/>
    <property type="match status" value="1"/>
</dbReference>
<evidence type="ECO:0008006" key="9">
    <source>
        <dbReference type="Google" id="ProtNLM"/>
    </source>
</evidence>
<dbReference type="CDD" id="cd12148">
    <property type="entry name" value="fungal_TF_MHR"/>
    <property type="match status" value="1"/>
</dbReference>
<dbReference type="GO" id="GO:0005634">
    <property type="term" value="C:nucleus"/>
    <property type="evidence" value="ECO:0007669"/>
    <property type="project" value="TreeGrafter"/>
</dbReference>
<dbReference type="InterPro" id="IPR051127">
    <property type="entry name" value="Fungal_SecMet_Regulators"/>
</dbReference>
<dbReference type="Proteomes" id="UP000030753">
    <property type="component" value="Unassembled WGS sequence"/>
</dbReference>
<dbReference type="InterPro" id="IPR007219">
    <property type="entry name" value="XnlR_reg_dom"/>
</dbReference>
<dbReference type="GO" id="GO:0008270">
    <property type="term" value="F:zinc ion binding"/>
    <property type="evidence" value="ECO:0007669"/>
    <property type="project" value="InterPro"/>
</dbReference>
<evidence type="ECO:0000259" key="5">
    <source>
        <dbReference type="Pfam" id="PF00561"/>
    </source>
</evidence>
<dbReference type="Pfam" id="PF04082">
    <property type="entry name" value="Fungal_trans"/>
    <property type="match status" value="1"/>
</dbReference>
<feature type="domain" description="AB hydrolase-1" evidence="5">
    <location>
        <begin position="37"/>
        <end position="184"/>
    </location>
</feature>
<dbReference type="InterPro" id="IPR029058">
    <property type="entry name" value="AB_hydrolase_fold"/>
</dbReference>
<dbReference type="OrthoDB" id="190201at2759"/>
<proteinExistence type="predicted"/>
<dbReference type="GO" id="GO:0006351">
    <property type="term" value="P:DNA-templated transcription"/>
    <property type="evidence" value="ECO:0007669"/>
    <property type="project" value="InterPro"/>
</dbReference>
<dbReference type="SUPFAM" id="SSF53474">
    <property type="entry name" value="alpha/beta-Hydrolases"/>
    <property type="match status" value="1"/>
</dbReference>
<name>W9IZL5_FUSOX</name>
<protein>
    <recommendedName>
        <fullName evidence="9">Transcription factor domain-containing protein</fullName>
    </recommendedName>
</protein>
<dbReference type="GO" id="GO:0000435">
    <property type="term" value="P:positive regulation of transcription from RNA polymerase II promoter by galactose"/>
    <property type="evidence" value="ECO:0007669"/>
    <property type="project" value="TreeGrafter"/>
</dbReference>
<keyword evidence="2" id="KW-0238">DNA-binding</keyword>
<evidence type="ECO:0000313" key="7">
    <source>
        <dbReference type="EMBL" id="EWZ00193.1"/>
    </source>
</evidence>
<dbReference type="AlphaFoldDB" id="W9IZL5"/>
<dbReference type="Gene3D" id="3.40.50.1820">
    <property type="entry name" value="alpha/beta hydrolase"/>
    <property type="match status" value="1"/>
</dbReference>
<dbReference type="EMBL" id="JH717839">
    <property type="protein sequence ID" value="EWZ00193.1"/>
    <property type="molecule type" value="Genomic_DNA"/>
</dbReference>
<evidence type="ECO:0000256" key="4">
    <source>
        <dbReference type="ARBA" id="ARBA00023242"/>
    </source>
</evidence>
<sequence length="546" mass="61283">MTKASEPQQLIRQTVELRIDDLSFNLSTIRRDGPLVPIFFLHGFGGTKEDYVDIALNPIFTGRPFLAYDSPGSGESTMSDLSQLSMPLLVSIAEQVLERFNITRYHLVGHSMGGLVSNLLAQRQPSSVSSFINIKGNLAPEDCFLSRQVLHYPSDDAEAFVNEFIERTRQSPLYGNGLYAACFRSKVQAAVVRPTFESMVDCTDNGRLLEAFENFTFPRMYMFGAQYASLSYMPRQSSSPDHEEHAVAVVTEEYPDQWETTFPSGESGIDQALGASAPVEKSGHGFSPSELQRLEELKRPIRQMIDQDENSNEDLLAVTPNQTLSSSGTEAHCTCDSVVHQTQWFLPLRRVADSLMSTYFSKIHRIYPVLHQGSFRALYDRLWESAVSNSEQKAVSCSGLCKQRKRGRLYAAVLHAVFALASLFEPGCPRRSATRADEFFSRTQDLNFLDVLGDEVDTGLVQLGVLMGFYLQATERFSKCWNVTSLTIGLAQTMGLHLADAQAKKRGLITTPLTQMEYEMRSRVWYGCVVLERYVVPSEINKSRHF</sequence>
<dbReference type="HOGENOM" id="CLU_498778_0_0_1"/>
<evidence type="ECO:0000256" key="2">
    <source>
        <dbReference type="ARBA" id="ARBA00023125"/>
    </source>
</evidence>
<organism evidence="7 8">
    <name type="scientific">Fusarium oxysporum NRRL 32931</name>
    <dbReference type="NCBI Taxonomy" id="660029"/>
    <lineage>
        <taxon>Eukaryota</taxon>
        <taxon>Fungi</taxon>
        <taxon>Dikarya</taxon>
        <taxon>Ascomycota</taxon>
        <taxon>Pezizomycotina</taxon>
        <taxon>Sordariomycetes</taxon>
        <taxon>Hypocreomycetidae</taxon>
        <taxon>Hypocreales</taxon>
        <taxon>Nectriaceae</taxon>
        <taxon>Fusarium</taxon>
        <taxon>Fusarium oxysporum species complex</taxon>
    </lineage>
</organism>
<dbReference type="GO" id="GO:0000978">
    <property type="term" value="F:RNA polymerase II cis-regulatory region sequence-specific DNA binding"/>
    <property type="evidence" value="ECO:0007669"/>
    <property type="project" value="TreeGrafter"/>
</dbReference>
<keyword evidence="3" id="KW-0804">Transcription</keyword>
<evidence type="ECO:0000313" key="8">
    <source>
        <dbReference type="Proteomes" id="UP000030753"/>
    </source>
</evidence>
<dbReference type="Pfam" id="PF00561">
    <property type="entry name" value="Abhydrolase_1"/>
    <property type="match status" value="1"/>
</dbReference>
<keyword evidence="4" id="KW-0539">Nucleus</keyword>
<gene>
    <name evidence="7" type="ORF">FOYG_00082</name>
</gene>
<keyword evidence="1" id="KW-0805">Transcription regulation</keyword>
<dbReference type="PANTHER" id="PTHR47424">
    <property type="entry name" value="REGULATORY PROTEIN GAL4"/>
    <property type="match status" value="1"/>
</dbReference>